<evidence type="ECO:0000313" key="2">
    <source>
        <dbReference type="EMBL" id="BDD12351.1"/>
    </source>
</evidence>
<organism evidence="2 3">
    <name type="scientific">Fulvitalea axinellae</name>
    <dbReference type="NCBI Taxonomy" id="1182444"/>
    <lineage>
        <taxon>Bacteria</taxon>
        <taxon>Pseudomonadati</taxon>
        <taxon>Bacteroidota</taxon>
        <taxon>Cytophagia</taxon>
        <taxon>Cytophagales</taxon>
        <taxon>Persicobacteraceae</taxon>
        <taxon>Fulvitalea</taxon>
    </lineage>
</organism>
<dbReference type="SUPFAM" id="SSF49464">
    <property type="entry name" value="Carboxypeptidase regulatory domain-like"/>
    <property type="match status" value="1"/>
</dbReference>
<evidence type="ECO:0000313" key="3">
    <source>
        <dbReference type="Proteomes" id="UP001348817"/>
    </source>
</evidence>
<dbReference type="AlphaFoldDB" id="A0AAU9CJR0"/>
<sequence length="916" mass="102349">MARRSEKVILSFLIALISTVGQLVAQDRKSCLISGKILDKSDGAALPGGYIRLKKIGIATVSDLSGNFVLNADFENVFLDTLQIRFVGYQSLDIPISLIVGETQLGNIILFPEIRALDGVTVEATKSIVRKKGDTLSFQTSTLQVNDEAKGLDLLKKLPLIKVGKNKVEAEGEQVKKVYLNGKPFYDDDPKAALNALPADAIQSVELFDDYGEVATFTGYAGGNSSKAINIITKPDVSGQWLGQYRIGAGPDGHYIFEGNTSRISDRRSLTITAERNNLNESQTDIADFRSLQQVIEEKVAGSSSPESEMAGDNDIRTFGLNYNTLIGRKTEVSINYTSGNIDSELKRESLRNYADSVFFGTKDTLGSETNIHKLKLKVTHNLNPENRLILAQRFTFRNVESESSERSEGNGNSEAFTNLSNTSLSSSNNSLKSNTTLIWLRKIGDDGKSFTALANMRLGADNQERDFEINTTRLSATPEGGLKQISEEKLRQIDDLGMSDNQATIRLSYKLPVGMLSNLNFVYKYDYSWRDALQESFPEDLSVGFSSTPDLDISADSYSRIHTNRGEIGVSRFGLHLLYNIGLAYEHTAYSFGDVIDPELNYKKKYGKVLPTLFGKYFIDLDRNLTFFFRGNTTVPTPEQVLPAADRSDPTNIYAGNPELELGTQYLGMLRYNQILDEGGRFLSAFTFFKYGYNFTGLRTDFLTEKTMIHGVELKAGTQLTTPVNLDGSINLKVGTDYSFALQGLKSRLNTGLRYEYSRMPTVFNGDSLNTHLNTMSLSFGIASDISKRIDFNISAYTGYNLTNNSLNDNSNDFFSQQLVFEGHFRPWNRLVLDLDYTWNQYFYSDPHLDTEVHLLSLSIGSTLFKNRKGTLKIRVYDVLDQNNLIDYKIHETHTETSETNAMTRNVTLVFGYKL</sequence>
<evidence type="ECO:0008006" key="4">
    <source>
        <dbReference type="Google" id="ProtNLM"/>
    </source>
</evidence>
<accession>A0AAU9CJR0</accession>
<reference evidence="2 3" key="1">
    <citation type="submission" date="2021-12" db="EMBL/GenBank/DDBJ databases">
        <title>Genome sequencing of bacteria with rrn-lacking chromosome and rrn-plasmid.</title>
        <authorList>
            <person name="Anda M."/>
            <person name="Iwasaki W."/>
        </authorList>
    </citation>
    <scope>NUCLEOTIDE SEQUENCE [LARGE SCALE GENOMIC DNA]</scope>
    <source>
        <strain evidence="2 3">DSM 100852</strain>
        <plasmid evidence="2 3">pFA4</plasmid>
    </source>
</reference>
<dbReference type="Proteomes" id="UP001348817">
    <property type="component" value="Plasmid pFA4"/>
</dbReference>
<keyword evidence="2" id="KW-0614">Plasmid</keyword>
<proteinExistence type="predicted"/>
<dbReference type="RefSeq" id="WP_338395703.1">
    <property type="nucleotide sequence ID" value="NZ_AP025318.1"/>
</dbReference>
<gene>
    <name evidence="2" type="ORF">FUAX_47830</name>
</gene>
<keyword evidence="3" id="KW-1185">Reference proteome</keyword>
<dbReference type="InterPro" id="IPR008969">
    <property type="entry name" value="CarboxyPept-like_regulatory"/>
</dbReference>
<name>A0AAU9CJR0_9BACT</name>
<dbReference type="SUPFAM" id="SSF56935">
    <property type="entry name" value="Porins"/>
    <property type="match status" value="1"/>
</dbReference>
<dbReference type="EMBL" id="AP025318">
    <property type="protein sequence ID" value="BDD12351.1"/>
    <property type="molecule type" value="Genomic_DNA"/>
</dbReference>
<feature type="compositionally biased region" description="Low complexity" evidence="1">
    <location>
        <begin position="410"/>
        <end position="431"/>
    </location>
</feature>
<geneLocation type="plasmid" evidence="2 3">
    <name>pFA4</name>
</geneLocation>
<evidence type="ECO:0000256" key="1">
    <source>
        <dbReference type="SAM" id="MobiDB-lite"/>
    </source>
</evidence>
<protein>
    <recommendedName>
        <fullName evidence="4">TonB-dependent receptor</fullName>
    </recommendedName>
</protein>
<dbReference type="Pfam" id="PF13715">
    <property type="entry name" value="CarbopepD_reg_2"/>
    <property type="match status" value="1"/>
</dbReference>
<dbReference type="KEGG" id="fax:FUAX_47830"/>
<feature type="region of interest" description="Disordered" evidence="1">
    <location>
        <begin position="402"/>
        <end position="431"/>
    </location>
</feature>